<dbReference type="EMBL" id="RJKX01000016">
    <property type="protein sequence ID" value="ROP83908.1"/>
    <property type="molecule type" value="Genomic_DNA"/>
</dbReference>
<proteinExistence type="predicted"/>
<accession>A0A3N1KZZ2</accession>
<dbReference type="CDD" id="cd13589">
    <property type="entry name" value="PBP2_polyamine_RpCGA009"/>
    <property type="match status" value="1"/>
</dbReference>
<comment type="caution">
    <text evidence="3">The sequence shown here is derived from an EMBL/GenBank/DDBJ whole genome shotgun (WGS) entry which is preliminary data.</text>
</comment>
<feature type="signal peptide" evidence="2">
    <location>
        <begin position="1"/>
        <end position="24"/>
    </location>
</feature>
<dbReference type="Pfam" id="PF13416">
    <property type="entry name" value="SBP_bac_8"/>
    <property type="match status" value="1"/>
</dbReference>
<dbReference type="PROSITE" id="PS51318">
    <property type="entry name" value="TAT"/>
    <property type="match status" value="1"/>
</dbReference>
<gene>
    <name evidence="3" type="ORF">EDC65_4557</name>
</gene>
<evidence type="ECO:0000313" key="4">
    <source>
        <dbReference type="Proteomes" id="UP000278222"/>
    </source>
</evidence>
<dbReference type="PANTHER" id="PTHR30222:SF2">
    <property type="entry name" value="ABC TRANSPORTER SUBSTRATE-BINDING PROTEIN"/>
    <property type="match status" value="1"/>
</dbReference>
<dbReference type="Gene3D" id="3.40.190.10">
    <property type="entry name" value="Periplasmic binding protein-like II"/>
    <property type="match status" value="2"/>
</dbReference>
<sequence>MNLTRRALLAAASTLALTALPAAAQEPPKPRQIVINASGGAQAASLRASYWADFEKETGIKVVDTSPVDFGKLRAMVDSGNIAWNISEIGGQDGFRVTQMGLAEPIDAKIVDRSTFVPAAKEMTHVFSPSSYSTVIAYRTDAFPKGGPKNWADFWDVKKFPGPRSLRNHPVDNLEAALMADGVAKDKLYPLDVDRAFKKLDEIHRHISVWWTTGQQPAQMLIDKEVVLATGWNGRFYGLILEKAPLAIEWEGGVLKQSSWVVPKGAKDQYWSMKLLAMMTDPKRQAENAMKLGYSGTNTLSEQYVTADKKPHLPLEPGNLAKQIWLDQEWWTKNGQAMAERWNKWMLSKQ</sequence>
<dbReference type="InterPro" id="IPR006059">
    <property type="entry name" value="SBP"/>
</dbReference>
<reference evidence="3 4" key="1">
    <citation type="submission" date="2018-11" db="EMBL/GenBank/DDBJ databases">
        <title>Genomic Encyclopedia of Type Strains, Phase IV (KMG-IV): sequencing the most valuable type-strain genomes for metagenomic binning, comparative biology and taxonomic classification.</title>
        <authorList>
            <person name="Goeker M."/>
        </authorList>
    </citation>
    <scope>NUCLEOTIDE SEQUENCE [LARGE SCALE GENOMIC DNA]</scope>
    <source>
        <strain evidence="3 4">DSM 5900</strain>
    </source>
</reference>
<evidence type="ECO:0000256" key="1">
    <source>
        <dbReference type="ARBA" id="ARBA00022729"/>
    </source>
</evidence>
<evidence type="ECO:0000256" key="2">
    <source>
        <dbReference type="SAM" id="SignalP"/>
    </source>
</evidence>
<dbReference type="RefSeq" id="WP_123693836.1">
    <property type="nucleotide sequence ID" value="NZ_AP019700.1"/>
</dbReference>
<protein>
    <submittedName>
        <fullName evidence="3">Putative spermidine/putrescine transport system substrate-binding protein</fullName>
    </submittedName>
</protein>
<dbReference type="AlphaFoldDB" id="A0A3N1KZZ2"/>
<dbReference type="InterPro" id="IPR006311">
    <property type="entry name" value="TAT_signal"/>
</dbReference>
<keyword evidence="4" id="KW-1185">Reference proteome</keyword>
<dbReference type="SUPFAM" id="SSF53850">
    <property type="entry name" value="Periplasmic binding protein-like II"/>
    <property type="match status" value="1"/>
</dbReference>
<organism evidence="3 4">
    <name type="scientific">Stella humosa</name>
    <dbReference type="NCBI Taxonomy" id="94"/>
    <lineage>
        <taxon>Bacteria</taxon>
        <taxon>Pseudomonadati</taxon>
        <taxon>Pseudomonadota</taxon>
        <taxon>Alphaproteobacteria</taxon>
        <taxon>Rhodospirillales</taxon>
        <taxon>Stellaceae</taxon>
        <taxon>Stella</taxon>
    </lineage>
</organism>
<name>A0A3N1KZZ2_9PROT</name>
<dbReference type="OrthoDB" id="9815444at2"/>
<evidence type="ECO:0000313" key="3">
    <source>
        <dbReference type="EMBL" id="ROP83908.1"/>
    </source>
</evidence>
<dbReference type="PANTHER" id="PTHR30222">
    <property type="entry name" value="SPERMIDINE/PUTRESCINE-BINDING PERIPLASMIC PROTEIN"/>
    <property type="match status" value="1"/>
</dbReference>
<keyword evidence="1 2" id="KW-0732">Signal</keyword>
<feature type="chain" id="PRO_5018276996" evidence="2">
    <location>
        <begin position="25"/>
        <end position="350"/>
    </location>
</feature>
<dbReference type="Proteomes" id="UP000278222">
    <property type="component" value="Unassembled WGS sequence"/>
</dbReference>